<dbReference type="PANTHER" id="PTHR12428:SF65">
    <property type="entry name" value="CYTOCHROME C OXIDASE ASSEMBLY PROTEIN COX18, MITOCHONDRIAL"/>
    <property type="match status" value="1"/>
</dbReference>
<comment type="subcellular location">
    <subcellularLocation>
        <location evidence="1">Membrane</location>
        <topology evidence="1">Multi-pass membrane protein</topology>
    </subcellularLocation>
</comment>
<evidence type="ECO:0000313" key="8">
    <source>
        <dbReference type="Proteomes" id="UP001166286"/>
    </source>
</evidence>
<evidence type="ECO:0000256" key="3">
    <source>
        <dbReference type="ARBA" id="ARBA00022692"/>
    </source>
</evidence>
<name>A0AA39R6R8_9LECA</name>
<evidence type="ECO:0000256" key="6">
    <source>
        <dbReference type="SAM" id="MobiDB-lite"/>
    </source>
</evidence>
<evidence type="ECO:0000256" key="2">
    <source>
        <dbReference type="ARBA" id="ARBA00009877"/>
    </source>
</evidence>
<dbReference type="GO" id="GO:0033617">
    <property type="term" value="P:mitochondrial respiratory chain complex IV assembly"/>
    <property type="evidence" value="ECO:0007669"/>
    <property type="project" value="TreeGrafter"/>
</dbReference>
<evidence type="ECO:0000256" key="4">
    <source>
        <dbReference type="ARBA" id="ARBA00022989"/>
    </source>
</evidence>
<evidence type="ECO:0000256" key="5">
    <source>
        <dbReference type="ARBA" id="ARBA00023136"/>
    </source>
</evidence>
<keyword evidence="3" id="KW-0812">Transmembrane</keyword>
<reference evidence="7" key="1">
    <citation type="submission" date="2023-03" db="EMBL/GenBank/DDBJ databases">
        <title>Complete genome of Cladonia borealis.</title>
        <authorList>
            <person name="Park H."/>
        </authorList>
    </citation>
    <scope>NUCLEOTIDE SEQUENCE</scope>
    <source>
        <strain evidence="7">ANT050790</strain>
    </source>
</reference>
<evidence type="ECO:0000313" key="7">
    <source>
        <dbReference type="EMBL" id="KAK0514764.1"/>
    </source>
</evidence>
<sequence>MRSLRAPIFPPKPTHNAVLRQRLHRSNPSLAPNTRGFHATSSRSFLDVCSPAHSVLENVHSITGLPWAATIPVTAALVFGFTRGPIAYYIHKILQRRRTLDPRLIEARLKLENKVLREDAHRTAAERRKRIDGLFHDACAAVRKTHNCQHWKLWLVFTKFPVWYVMMETIRRMTGTEEGFIGLVRSMMGKRDYSGFPEPSPSVDPSLATEGVLWFTNLQEADPYLILPFMLSATLFIRARRGYGSINIVFKPRIEDIAKEHAKDPETPNLRKKQLRLQRTAEVLALAAGPATLQFPSAMLLYWISTSFYEHSTALLLRKWMPARDQNAPLPLRPDVKKQQYRGPRMQDLRSPKKGKSKLRHP</sequence>
<dbReference type="AlphaFoldDB" id="A0AA39R6R8"/>
<dbReference type="GO" id="GO:0032979">
    <property type="term" value="P:protein insertion into mitochondrial inner membrane from matrix"/>
    <property type="evidence" value="ECO:0007669"/>
    <property type="project" value="TreeGrafter"/>
</dbReference>
<dbReference type="GO" id="GO:0005743">
    <property type="term" value="C:mitochondrial inner membrane"/>
    <property type="evidence" value="ECO:0007669"/>
    <property type="project" value="TreeGrafter"/>
</dbReference>
<gene>
    <name evidence="7" type="ORF">JMJ35_003381</name>
</gene>
<dbReference type="InterPro" id="IPR001708">
    <property type="entry name" value="YidC/ALB3/OXA1/COX18"/>
</dbReference>
<dbReference type="EMBL" id="JAFEKC020000005">
    <property type="protein sequence ID" value="KAK0514764.1"/>
    <property type="molecule type" value="Genomic_DNA"/>
</dbReference>
<organism evidence="7 8">
    <name type="scientific">Cladonia borealis</name>
    <dbReference type="NCBI Taxonomy" id="184061"/>
    <lineage>
        <taxon>Eukaryota</taxon>
        <taxon>Fungi</taxon>
        <taxon>Dikarya</taxon>
        <taxon>Ascomycota</taxon>
        <taxon>Pezizomycotina</taxon>
        <taxon>Lecanoromycetes</taxon>
        <taxon>OSLEUM clade</taxon>
        <taxon>Lecanoromycetidae</taxon>
        <taxon>Lecanorales</taxon>
        <taxon>Lecanorineae</taxon>
        <taxon>Cladoniaceae</taxon>
        <taxon>Cladonia</taxon>
    </lineage>
</organism>
<keyword evidence="5" id="KW-0472">Membrane</keyword>
<protein>
    <submittedName>
        <fullName evidence="7">Uncharacterized protein</fullName>
    </submittedName>
</protein>
<comment type="similarity">
    <text evidence="2">Belongs to the OXA1/ALB3/YidC family.</text>
</comment>
<evidence type="ECO:0000256" key="1">
    <source>
        <dbReference type="ARBA" id="ARBA00004141"/>
    </source>
</evidence>
<feature type="region of interest" description="Disordered" evidence="6">
    <location>
        <begin position="328"/>
        <end position="362"/>
    </location>
</feature>
<keyword evidence="4" id="KW-1133">Transmembrane helix</keyword>
<dbReference type="Proteomes" id="UP001166286">
    <property type="component" value="Unassembled WGS sequence"/>
</dbReference>
<comment type="caution">
    <text evidence="7">The sequence shown here is derived from an EMBL/GenBank/DDBJ whole genome shotgun (WGS) entry which is preliminary data.</text>
</comment>
<accession>A0AA39R6R8</accession>
<proteinExistence type="inferred from homology"/>
<keyword evidence="8" id="KW-1185">Reference proteome</keyword>
<feature type="compositionally biased region" description="Basic residues" evidence="6">
    <location>
        <begin position="352"/>
        <end position="362"/>
    </location>
</feature>
<dbReference type="PANTHER" id="PTHR12428">
    <property type="entry name" value="OXA1"/>
    <property type="match status" value="1"/>
</dbReference>
<dbReference type="GO" id="GO:0032977">
    <property type="term" value="F:membrane insertase activity"/>
    <property type="evidence" value="ECO:0007669"/>
    <property type="project" value="InterPro"/>
</dbReference>